<evidence type="ECO:0000256" key="4">
    <source>
        <dbReference type="ARBA" id="ARBA00023163"/>
    </source>
</evidence>
<dbReference type="KEGG" id="jeh:EJN90_02795"/>
<gene>
    <name evidence="6" type="ORF">EJN90_02795</name>
</gene>
<organism evidence="6 7">
    <name type="scientific">Jeotgalibaca ciconiae</name>
    <dbReference type="NCBI Taxonomy" id="2496265"/>
    <lineage>
        <taxon>Bacteria</taxon>
        <taxon>Bacillati</taxon>
        <taxon>Bacillota</taxon>
        <taxon>Bacilli</taxon>
        <taxon>Lactobacillales</taxon>
        <taxon>Carnobacteriaceae</taxon>
        <taxon>Jeotgalibaca</taxon>
    </lineage>
</organism>
<evidence type="ECO:0000313" key="7">
    <source>
        <dbReference type="Proteomes" id="UP000273326"/>
    </source>
</evidence>
<dbReference type="GO" id="GO:0032993">
    <property type="term" value="C:protein-DNA complex"/>
    <property type="evidence" value="ECO:0007669"/>
    <property type="project" value="TreeGrafter"/>
</dbReference>
<dbReference type="InterPro" id="IPR036388">
    <property type="entry name" value="WH-like_DNA-bd_sf"/>
</dbReference>
<evidence type="ECO:0000256" key="3">
    <source>
        <dbReference type="ARBA" id="ARBA00023125"/>
    </source>
</evidence>
<dbReference type="AlphaFoldDB" id="A0A3Q9BKZ7"/>
<comment type="similarity">
    <text evidence="1">Belongs to the LysR transcriptional regulatory family.</text>
</comment>
<dbReference type="EMBL" id="CP034465">
    <property type="protein sequence ID" value="AZP03684.1"/>
    <property type="molecule type" value="Genomic_DNA"/>
</dbReference>
<dbReference type="Gene3D" id="3.40.190.290">
    <property type="match status" value="1"/>
</dbReference>
<dbReference type="PRINTS" id="PR00039">
    <property type="entry name" value="HTHLYSR"/>
</dbReference>
<dbReference type="PANTHER" id="PTHR30346">
    <property type="entry name" value="TRANSCRIPTIONAL DUAL REGULATOR HCAR-RELATED"/>
    <property type="match status" value="1"/>
</dbReference>
<accession>A0A3Q9BKZ7</accession>
<proteinExistence type="inferred from homology"/>
<keyword evidence="2" id="KW-0805">Transcription regulation</keyword>
<dbReference type="Pfam" id="PF00126">
    <property type="entry name" value="HTH_1"/>
    <property type="match status" value="1"/>
</dbReference>
<dbReference type="GO" id="GO:0003700">
    <property type="term" value="F:DNA-binding transcription factor activity"/>
    <property type="evidence" value="ECO:0007669"/>
    <property type="project" value="InterPro"/>
</dbReference>
<dbReference type="CDD" id="cd05466">
    <property type="entry name" value="PBP2_LTTR_substrate"/>
    <property type="match status" value="1"/>
</dbReference>
<dbReference type="InterPro" id="IPR036390">
    <property type="entry name" value="WH_DNA-bd_sf"/>
</dbReference>
<evidence type="ECO:0000259" key="5">
    <source>
        <dbReference type="PROSITE" id="PS50931"/>
    </source>
</evidence>
<keyword evidence="7" id="KW-1185">Reference proteome</keyword>
<keyword evidence="4" id="KW-0804">Transcription</keyword>
<dbReference type="PANTHER" id="PTHR30346:SF0">
    <property type="entry name" value="HCA OPERON TRANSCRIPTIONAL ACTIVATOR HCAR"/>
    <property type="match status" value="1"/>
</dbReference>
<dbReference type="Pfam" id="PF03466">
    <property type="entry name" value="LysR_substrate"/>
    <property type="match status" value="1"/>
</dbReference>
<dbReference type="PROSITE" id="PS50931">
    <property type="entry name" value="HTH_LYSR"/>
    <property type="match status" value="1"/>
</dbReference>
<evidence type="ECO:0000256" key="1">
    <source>
        <dbReference type="ARBA" id="ARBA00009437"/>
    </source>
</evidence>
<sequence>MNIQQCRYVVTIAKAGSFSEAAKQLFVTQPSLSSAIKDLEIELGVRIFLRSKSGVRLTEEGSDFLVYANRILDQVNLLEKRYRTNFKKDFTITTQRYDFLSQPFLEVIEQFKDDYQNFHLVETTTQKNLESVRDFKSELGILYIDEGNRRVLERYFQQEGLQFEPLGDFQTQIFLRQDHPLATKNEITRQDLWDYPQVRFSQEEQSAPDFNEDPIEAYESQPVIYTNDRGTLMNLLCESDAYASGLGIVDGFINQHIVLKPLVDATTHTLGIVTNSKRALTPIAKLFMEKVKVTLLRRECVIIK</sequence>
<dbReference type="SUPFAM" id="SSF53850">
    <property type="entry name" value="Periplasmic binding protein-like II"/>
    <property type="match status" value="1"/>
</dbReference>
<dbReference type="Proteomes" id="UP000273326">
    <property type="component" value="Chromosome"/>
</dbReference>
<dbReference type="FunFam" id="1.10.10.10:FF:000001">
    <property type="entry name" value="LysR family transcriptional regulator"/>
    <property type="match status" value="1"/>
</dbReference>
<dbReference type="InterPro" id="IPR000847">
    <property type="entry name" value="LysR_HTH_N"/>
</dbReference>
<dbReference type="OrthoDB" id="9803735at2"/>
<keyword evidence="3" id="KW-0238">DNA-binding</keyword>
<evidence type="ECO:0000313" key="6">
    <source>
        <dbReference type="EMBL" id="AZP03684.1"/>
    </source>
</evidence>
<protein>
    <submittedName>
        <fullName evidence="6">LysR family transcriptional regulator</fullName>
    </submittedName>
</protein>
<reference evidence="7" key="1">
    <citation type="submission" date="2018-12" db="EMBL/GenBank/DDBJ databases">
        <title>Complete genome sequencing of Jeotgalibaca sp. H21T32.</title>
        <authorList>
            <person name="Bae J.-W."/>
            <person name="Lee S.-Y."/>
        </authorList>
    </citation>
    <scope>NUCLEOTIDE SEQUENCE [LARGE SCALE GENOMIC DNA]</scope>
    <source>
        <strain evidence="7">H21T32</strain>
    </source>
</reference>
<dbReference type="Gene3D" id="1.10.10.10">
    <property type="entry name" value="Winged helix-like DNA-binding domain superfamily/Winged helix DNA-binding domain"/>
    <property type="match status" value="1"/>
</dbReference>
<dbReference type="InterPro" id="IPR005119">
    <property type="entry name" value="LysR_subst-bd"/>
</dbReference>
<dbReference type="SUPFAM" id="SSF46785">
    <property type="entry name" value="Winged helix' DNA-binding domain"/>
    <property type="match status" value="1"/>
</dbReference>
<feature type="domain" description="HTH lysR-type" evidence="5">
    <location>
        <begin position="1"/>
        <end position="58"/>
    </location>
</feature>
<dbReference type="GO" id="GO:0003677">
    <property type="term" value="F:DNA binding"/>
    <property type="evidence" value="ECO:0007669"/>
    <property type="project" value="UniProtKB-KW"/>
</dbReference>
<evidence type="ECO:0000256" key="2">
    <source>
        <dbReference type="ARBA" id="ARBA00023015"/>
    </source>
</evidence>
<name>A0A3Q9BKZ7_9LACT</name>
<dbReference type="RefSeq" id="WP_126108774.1">
    <property type="nucleotide sequence ID" value="NZ_CP034465.1"/>
</dbReference>